<dbReference type="STRING" id="1169540.A0A0G4GE33"/>
<feature type="region of interest" description="Disordered" evidence="8">
    <location>
        <begin position="1522"/>
        <end position="1575"/>
    </location>
</feature>
<evidence type="ECO:0000259" key="9">
    <source>
        <dbReference type="PROSITE" id="PS50235"/>
    </source>
</evidence>
<sequence length="1800" mass="194043">MDLDELDQKADLDKASQIMTTKWRPKSKTETWYMIPSWAGDALENGRSQELLSKRLEIKRLIKEPIPNTVDAFTPVVDTLIPEYVTVPEEVWELLSKHVDYDVAVPRSVYTNPSDGKLKVDLVPLALRVRQAEEDGSIKEEQHVVTVLSDTTLKGLRKKLAERLNMGGMEHMCFLWKCDNPEDESDLKRLKWTKVEGTGDQLLEDCTIDKDVVVLVDIPYANGQPRFKPPQPASLSSSGDSDEPHRPTVSLHQPGGGAAAAASSSSSSSSTNPSFLVRKNIPSYDLNSHHTRGVNASSSASASAAAAGAGAGGGVGAGVGGSSSSTGLFSTAAKVGSYVGGGMSMVGSYASSALHQATNLLHRKRAARNDGNVGLSNLGNTCFMNSALQCLAHTDALAEYFLNPEYENEINYDNPIGMKGELAKTYASLLQDLFTTGRSHIAPIDLKRVIAKKAPNFAGYAQQDSQEFLGFLLDGLHEDLNRVLIKPYVEAAEGGDGRPDAQVARLAWDGHKRRNDSIIVDLIQGQYRSRLDCPVCKKVSITFDPFFYLSVPIPYVKDSYHLVNLNISSGVASRIAELAIGFSSKGTILEFKKSIIEALVEYLEDTHAAAHPPADPPPAATGSTSDAHMQMSSSSSSSSFSAAAAAAAAPGPPHSSLDALDGPSGANASSSSSSSAAAGVAEGRSVADGEGEGGGGGEDGEKQRPQLTSDDFKRDILQHLASLGLSGARGLTTSHLIISRIQPGHKSDAAKWEHEIFTEDDTTLPAQVWLGERDKRWVCTIGRPEDSKAAENCDKIEEPADEAEDDDKTTKEEREKEEDEIEEEIEGNMETANNNNDDDQPNGAVDMEVGVPETDHRQHNEANPTEPADGPDVDMTGVSPETVESPNSRMDTNSDASRRERSEDRQGGGEGEAGAANGAGGAGGMQVESPGQHRVTKRHKPEQPSSAEEFLRDMADDGDHHLQQEGEGEAIDLPRLPAGLDPVGMATDGRPSSVVLGPSVVSAMDPPRMPFGTPPHYLDRRCRLLVQFTLPKTEKEEDKKDSRSTYTYKSSFDKYRWPEARSIPIGQSDMGWPEMLLVDPSLPVALLYPLVNQQFFNKRESDGPGPQEGASGDSSMGGGVDEDQQPTDSWLQQLQQRRRREDTRNDETSPWGFDIRIIRKKYGDSLYMSMEPSDPLNWESSRPLKDVLEFANYPWDTFTYRSSYSSFRSDDKCPIVSVQLHSEEAARLLLPKTFRHPTFYTPEILDRTVDKLKARPERAVTLDDCVRLYCETEILGTDDQWHCPRCKEFRQASKKLDIWRLPDILIIHLKRFLFRKNSHFRQKIETTIEFPVDEPLDLRPYLPQEALEEEVRRAQAAWAAHPAASSSSSSSAAAAAAEPEVPESGEDALLYDLYGVSEHSGSCGGGHYTANVKLGDEWYGFNDAHVGRERASDVCNRYAYLLFYKRRHPTQRDLFHRDRSTGIPLPTDAPHAAEPAGAAAAAESSSSAAAAAAEDFLNIVEDSNNDPDPTHPLNQMDIDQNDAETSEGRQSPYGSPSDGYNVQIAGLGDDNAGDSIGGRDDGPFTHTGFEGGAFANADDDDLNDIHRGADHNNTNTNTTSTAIAVDQALGNLSINDPPPSTAHGVSLPDLPPPPDTPDASSGDPDSPVWRDCISSSGSGSPFSTPTNAAHRHSSSPSLIGRLARGLARRGSGGGQSSPTSPTNIARRPEGGGIAQVRCVSEASPLRRRQGRGGGDGAGGGSSLLLLSEDGGGDGGEEGGEGVRAGCAPFTAGYPLRPSLMMASNGNGILFGDDGDDSTNN</sequence>
<feature type="compositionally biased region" description="Low complexity" evidence="8">
    <location>
        <begin position="1469"/>
        <end position="1485"/>
    </location>
</feature>
<feature type="compositionally biased region" description="Low complexity" evidence="8">
    <location>
        <begin position="1677"/>
        <end position="1689"/>
    </location>
</feature>
<evidence type="ECO:0000313" key="10">
    <source>
        <dbReference type="EMBL" id="CEM27248.1"/>
    </source>
</evidence>
<dbReference type="SUPFAM" id="SSF54001">
    <property type="entry name" value="Cysteine proteinases"/>
    <property type="match status" value="1"/>
</dbReference>
<feature type="compositionally biased region" description="Polar residues" evidence="8">
    <location>
        <begin position="1528"/>
        <end position="1540"/>
    </location>
</feature>
<feature type="domain" description="USP" evidence="9">
    <location>
        <begin position="373"/>
        <end position="1447"/>
    </location>
</feature>
<keyword evidence="11" id="KW-1185">Reference proteome</keyword>
<dbReference type="InParanoid" id="A0A0G4GE33"/>
<evidence type="ECO:0000256" key="2">
    <source>
        <dbReference type="ARBA" id="ARBA00009085"/>
    </source>
</evidence>
<keyword evidence="4" id="KW-0645">Protease</keyword>
<feature type="compositionally biased region" description="Low complexity" evidence="8">
    <location>
        <begin position="259"/>
        <end position="270"/>
    </location>
</feature>
<evidence type="ECO:0000256" key="5">
    <source>
        <dbReference type="ARBA" id="ARBA00022786"/>
    </source>
</evidence>
<feature type="compositionally biased region" description="Acidic residues" evidence="8">
    <location>
        <begin position="815"/>
        <end position="827"/>
    </location>
</feature>
<dbReference type="Gene3D" id="3.90.70.10">
    <property type="entry name" value="Cysteine proteinases"/>
    <property type="match status" value="2"/>
</dbReference>
<keyword evidence="6" id="KW-0378">Hydrolase</keyword>
<feature type="compositionally biased region" description="Acidic residues" evidence="8">
    <location>
        <begin position="1750"/>
        <end position="1759"/>
    </location>
</feature>
<dbReference type="EMBL" id="CDMY01000634">
    <property type="protein sequence ID" value="CEM27248.1"/>
    <property type="molecule type" value="Genomic_DNA"/>
</dbReference>
<organism evidence="10 11">
    <name type="scientific">Vitrella brassicaformis (strain CCMP3155)</name>
    <dbReference type="NCBI Taxonomy" id="1169540"/>
    <lineage>
        <taxon>Eukaryota</taxon>
        <taxon>Sar</taxon>
        <taxon>Alveolata</taxon>
        <taxon>Colpodellida</taxon>
        <taxon>Vitrellaceae</taxon>
        <taxon>Vitrella</taxon>
    </lineage>
</organism>
<feature type="compositionally biased region" description="Gly residues" evidence="8">
    <location>
        <begin position="1731"/>
        <end position="1741"/>
    </location>
</feature>
<proteinExistence type="inferred from homology"/>
<dbReference type="InterPro" id="IPR018200">
    <property type="entry name" value="USP_CS"/>
</dbReference>
<feature type="compositionally biased region" description="Low complexity" evidence="8">
    <location>
        <begin position="1637"/>
        <end position="1647"/>
    </location>
</feature>
<feature type="region of interest" description="Disordered" evidence="8">
    <location>
        <begin position="608"/>
        <end position="706"/>
    </location>
</feature>
<evidence type="ECO:0000256" key="7">
    <source>
        <dbReference type="ARBA" id="ARBA00022807"/>
    </source>
</evidence>
<evidence type="ECO:0000256" key="4">
    <source>
        <dbReference type="ARBA" id="ARBA00022670"/>
    </source>
</evidence>
<dbReference type="OrthoDB" id="292964at2759"/>
<feature type="compositionally biased region" description="Basic and acidic residues" evidence="8">
    <location>
        <begin position="949"/>
        <end position="964"/>
    </location>
</feature>
<dbReference type="FunCoup" id="A0A0G4GE33">
    <property type="interactions" value="282"/>
</dbReference>
<dbReference type="Proteomes" id="UP000041254">
    <property type="component" value="Unassembled WGS sequence"/>
</dbReference>
<dbReference type="EC" id="3.4.19.12" evidence="3"/>
<gene>
    <name evidence="10" type="ORF">Vbra_17447</name>
</gene>
<dbReference type="PROSITE" id="PS50235">
    <property type="entry name" value="USP_3"/>
    <property type="match status" value="1"/>
</dbReference>
<feature type="compositionally biased region" description="Low complexity" evidence="8">
    <location>
        <begin position="632"/>
        <end position="649"/>
    </location>
</feature>
<dbReference type="PANTHER" id="PTHR21646">
    <property type="entry name" value="UBIQUITIN CARBOXYL-TERMINAL HYDROLASE"/>
    <property type="match status" value="1"/>
</dbReference>
<dbReference type="VEuPathDB" id="CryptoDB:Vbra_17447"/>
<dbReference type="GO" id="GO:0006508">
    <property type="term" value="P:proteolysis"/>
    <property type="evidence" value="ECO:0007669"/>
    <property type="project" value="UniProtKB-KW"/>
</dbReference>
<feature type="compositionally biased region" description="Polar residues" evidence="8">
    <location>
        <begin position="882"/>
        <end position="893"/>
    </location>
</feature>
<keyword evidence="5" id="KW-0833">Ubl conjugation pathway</keyword>
<feature type="compositionally biased region" description="Basic and acidic residues" evidence="8">
    <location>
        <begin position="786"/>
        <end position="798"/>
    </location>
</feature>
<dbReference type="InterPro" id="IPR028889">
    <property type="entry name" value="USP"/>
</dbReference>
<dbReference type="GO" id="GO:0016579">
    <property type="term" value="P:protein deubiquitination"/>
    <property type="evidence" value="ECO:0007669"/>
    <property type="project" value="InterPro"/>
</dbReference>
<feature type="compositionally biased region" description="Basic and acidic residues" evidence="8">
    <location>
        <begin position="896"/>
        <end position="907"/>
    </location>
</feature>
<protein>
    <recommendedName>
        <fullName evidence="3">ubiquitinyl hydrolase 1</fullName>
        <ecNumber evidence="3">3.4.19.12</ecNumber>
    </recommendedName>
</protein>
<evidence type="ECO:0000256" key="3">
    <source>
        <dbReference type="ARBA" id="ARBA00012759"/>
    </source>
</evidence>
<dbReference type="PROSITE" id="PS00972">
    <property type="entry name" value="USP_1"/>
    <property type="match status" value="1"/>
</dbReference>
<evidence type="ECO:0000256" key="8">
    <source>
        <dbReference type="SAM" id="MobiDB-lite"/>
    </source>
</evidence>
<keyword evidence="7" id="KW-0788">Thiol protease</keyword>
<feature type="region of interest" description="Disordered" evidence="8">
    <location>
        <begin position="786"/>
        <end position="978"/>
    </location>
</feature>
<dbReference type="InterPro" id="IPR050185">
    <property type="entry name" value="Ub_carboxyl-term_hydrolase"/>
</dbReference>
<dbReference type="InterPro" id="IPR001394">
    <property type="entry name" value="Peptidase_C19_UCH"/>
</dbReference>
<name>A0A0G4GE33_VITBC</name>
<feature type="region of interest" description="Disordered" evidence="8">
    <location>
        <begin position="1097"/>
        <end position="1127"/>
    </location>
</feature>
<feature type="compositionally biased region" description="Low complexity" evidence="8">
    <location>
        <begin position="1654"/>
        <end position="1666"/>
    </location>
</feature>
<reference evidence="10 11" key="1">
    <citation type="submission" date="2014-11" db="EMBL/GenBank/DDBJ databases">
        <authorList>
            <person name="Zhu J."/>
            <person name="Qi W."/>
            <person name="Song R."/>
        </authorList>
    </citation>
    <scope>NUCLEOTIDE SEQUENCE [LARGE SCALE GENOMIC DNA]</scope>
</reference>
<feature type="region of interest" description="Disordered" evidence="8">
    <location>
        <begin position="1611"/>
        <end position="1765"/>
    </location>
</feature>
<dbReference type="PANTHER" id="PTHR21646:SF24">
    <property type="entry name" value="UBIQUITIN CARBOXYL-TERMINAL HYDROLASE"/>
    <property type="match status" value="1"/>
</dbReference>
<dbReference type="InterPro" id="IPR038765">
    <property type="entry name" value="Papain-like_cys_pep_sf"/>
</dbReference>
<feature type="compositionally biased region" description="Polar residues" evidence="8">
    <location>
        <begin position="622"/>
        <end position="631"/>
    </location>
</feature>
<comment type="catalytic activity">
    <reaction evidence="1">
        <text>Thiol-dependent hydrolysis of ester, thioester, amide, peptide and isopeptide bonds formed by the C-terminal Gly of ubiquitin (a 76-residue protein attached to proteins as an intracellular targeting signal).</text>
        <dbReference type="EC" id="3.4.19.12"/>
    </reaction>
</comment>
<dbReference type="Pfam" id="PF00443">
    <property type="entry name" value="UCH"/>
    <property type="match status" value="1"/>
</dbReference>
<evidence type="ECO:0000256" key="1">
    <source>
        <dbReference type="ARBA" id="ARBA00000707"/>
    </source>
</evidence>
<feature type="compositionally biased region" description="Gly residues" evidence="8">
    <location>
        <begin position="908"/>
        <end position="924"/>
    </location>
</feature>
<feature type="region of interest" description="Disordered" evidence="8">
    <location>
        <begin position="1457"/>
        <end position="1485"/>
    </location>
</feature>
<comment type="similarity">
    <text evidence="2">Belongs to the peptidase C19 family.</text>
</comment>
<dbReference type="PROSITE" id="PS00973">
    <property type="entry name" value="USP_2"/>
    <property type="match status" value="1"/>
</dbReference>
<feature type="region of interest" description="Disordered" evidence="8">
    <location>
        <begin position="221"/>
        <end position="274"/>
    </location>
</feature>
<evidence type="ECO:0000256" key="6">
    <source>
        <dbReference type="ARBA" id="ARBA00022801"/>
    </source>
</evidence>
<dbReference type="GO" id="GO:0004843">
    <property type="term" value="F:cysteine-type deubiquitinase activity"/>
    <property type="evidence" value="ECO:0007669"/>
    <property type="project" value="UniProtKB-EC"/>
</dbReference>
<evidence type="ECO:0000313" key="11">
    <source>
        <dbReference type="Proteomes" id="UP000041254"/>
    </source>
</evidence>
<accession>A0A0G4GE33</accession>
<feature type="compositionally biased region" description="Low complexity" evidence="8">
    <location>
        <begin position="664"/>
        <end position="688"/>
    </location>
</feature>